<comment type="similarity">
    <text evidence="1">Belongs to the DNA repair enzymes AP/ExoA family.</text>
</comment>
<feature type="active site" description="Proton acceptor" evidence="5">
    <location>
        <position position="248"/>
    </location>
</feature>
<comment type="caution">
    <text evidence="9">The sequence shown here is derived from an EMBL/GenBank/DDBJ whole genome shotgun (WGS) entry which is preliminary data.</text>
</comment>
<feature type="site" description="Important for catalytic activity" evidence="7">
    <location>
        <position position="218"/>
    </location>
</feature>
<dbReference type="Pfam" id="PF03372">
    <property type="entry name" value="Exo_endo_phos"/>
    <property type="match status" value="1"/>
</dbReference>
<dbReference type="Proteomes" id="UP000285023">
    <property type="component" value="Unassembled WGS sequence"/>
</dbReference>
<evidence type="ECO:0000259" key="8">
    <source>
        <dbReference type="Pfam" id="PF03372"/>
    </source>
</evidence>
<feature type="site" description="Interaction with DNA substrate" evidence="7">
    <location>
        <position position="248"/>
    </location>
</feature>
<dbReference type="NCBIfam" id="TIGR00195">
    <property type="entry name" value="exoDNase_III"/>
    <property type="match status" value="1"/>
</dbReference>
<dbReference type="SUPFAM" id="SSF56219">
    <property type="entry name" value="DNase I-like"/>
    <property type="match status" value="1"/>
</dbReference>
<evidence type="ECO:0000256" key="1">
    <source>
        <dbReference type="ARBA" id="ARBA00007092"/>
    </source>
</evidence>
<evidence type="ECO:0000256" key="6">
    <source>
        <dbReference type="PIRSR" id="PIRSR604808-2"/>
    </source>
</evidence>
<dbReference type="RefSeq" id="WP_119532730.1">
    <property type="nucleotide sequence ID" value="NZ_QXTF01000001.1"/>
</dbReference>
<feature type="binding site" evidence="6">
    <location>
        <position position="149"/>
    </location>
    <ligand>
        <name>Mg(2+)</name>
        <dbReference type="ChEBI" id="CHEBI:18420"/>
        <label>1</label>
    </ligand>
</feature>
<dbReference type="PROSITE" id="PS00726">
    <property type="entry name" value="AP_NUCLEASE_F1_1"/>
    <property type="match status" value="1"/>
</dbReference>
<dbReference type="GO" id="GO:0046872">
    <property type="term" value="F:metal ion binding"/>
    <property type="evidence" value="ECO:0007669"/>
    <property type="project" value="UniProtKB-KW"/>
</dbReference>
<dbReference type="GO" id="GO:0006281">
    <property type="term" value="P:DNA repair"/>
    <property type="evidence" value="ECO:0007669"/>
    <property type="project" value="InterPro"/>
</dbReference>
<gene>
    <name evidence="9" type="primary">xth</name>
    <name evidence="9" type="ORF">D3M59_06800</name>
</gene>
<feature type="domain" description="Endonuclease/exonuclease/phosphatase" evidence="8">
    <location>
        <begin position="4"/>
        <end position="248"/>
    </location>
</feature>
<evidence type="ECO:0000256" key="5">
    <source>
        <dbReference type="PIRSR" id="PIRSR604808-1"/>
    </source>
</evidence>
<feature type="site" description="Transition state stabilizer" evidence="7">
    <location>
        <position position="149"/>
    </location>
</feature>
<dbReference type="InterPro" id="IPR036691">
    <property type="entry name" value="Endo/exonu/phosph_ase_sf"/>
</dbReference>
<feature type="binding site" evidence="6">
    <location>
        <position position="34"/>
    </location>
    <ligand>
        <name>Mg(2+)</name>
        <dbReference type="ChEBI" id="CHEBI:18420"/>
        <label>1</label>
    </ligand>
</feature>
<feature type="active site" evidence="5">
    <location>
        <position position="106"/>
    </location>
</feature>
<evidence type="ECO:0000256" key="2">
    <source>
        <dbReference type="ARBA" id="ARBA00022723"/>
    </source>
</evidence>
<dbReference type="NCBIfam" id="TIGR00633">
    <property type="entry name" value="xth"/>
    <property type="match status" value="1"/>
</dbReference>
<evidence type="ECO:0000313" key="9">
    <source>
        <dbReference type="EMBL" id="RIX32616.1"/>
    </source>
</evidence>
<dbReference type="EMBL" id="QXTF01000001">
    <property type="protein sequence ID" value="RIX32616.1"/>
    <property type="molecule type" value="Genomic_DNA"/>
</dbReference>
<dbReference type="PROSITE" id="PS51435">
    <property type="entry name" value="AP_NUCLEASE_F1_4"/>
    <property type="match status" value="1"/>
</dbReference>
<feature type="binding site" evidence="6">
    <location>
        <position position="147"/>
    </location>
    <ligand>
        <name>Mg(2+)</name>
        <dbReference type="ChEBI" id="CHEBI:18420"/>
        <label>1</label>
    </ligand>
</feature>
<organism evidence="9 10">
    <name type="scientific">Sphingomonas edaphi</name>
    <dbReference type="NCBI Taxonomy" id="2315689"/>
    <lineage>
        <taxon>Bacteria</taxon>
        <taxon>Pseudomonadati</taxon>
        <taxon>Pseudomonadota</taxon>
        <taxon>Alphaproteobacteria</taxon>
        <taxon>Sphingomonadales</taxon>
        <taxon>Sphingomonadaceae</taxon>
        <taxon>Sphingomonas</taxon>
    </lineage>
</organism>
<evidence type="ECO:0000256" key="7">
    <source>
        <dbReference type="PIRSR" id="PIRSR604808-3"/>
    </source>
</evidence>
<comment type="cofactor">
    <cofactor evidence="6">
        <name>Mg(2+)</name>
        <dbReference type="ChEBI" id="CHEBI:18420"/>
    </cofactor>
    <cofactor evidence="6">
        <name>Mn(2+)</name>
        <dbReference type="ChEBI" id="CHEBI:29035"/>
    </cofactor>
    <text evidence="6">Probably binds two magnesium or manganese ions per subunit.</text>
</comment>
<keyword evidence="2 6" id="KW-0479">Metal-binding</keyword>
<keyword evidence="3 9" id="KW-0378">Hydrolase</keyword>
<accession>A0A418Q3Z6</accession>
<proteinExistence type="inferred from homology"/>
<dbReference type="GO" id="GO:0004519">
    <property type="term" value="F:endonuclease activity"/>
    <property type="evidence" value="ECO:0007669"/>
    <property type="project" value="InterPro"/>
</dbReference>
<dbReference type="CDD" id="cd09086">
    <property type="entry name" value="ExoIII-like_AP-endo"/>
    <property type="match status" value="1"/>
</dbReference>
<dbReference type="InterPro" id="IPR020847">
    <property type="entry name" value="AP_endonuclease_F1_BS"/>
</dbReference>
<evidence type="ECO:0000256" key="4">
    <source>
        <dbReference type="ARBA" id="ARBA00022842"/>
    </source>
</evidence>
<evidence type="ECO:0000256" key="3">
    <source>
        <dbReference type="ARBA" id="ARBA00022801"/>
    </source>
</evidence>
<feature type="binding site" evidence="6">
    <location>
        <position position="248"/>
    </location>
    <ligand>
        <name>Mg(2+)</name>
        <dbReference type="ChEBI" id="CHEBI:18420"/>
        <label>1</label>
    </ligand>
</feature>
<protein>
    <submittedName>
        <fullName evidence="9">Exodeoxyribonuclease III</fullName>
        <ecNumber evidence="9">3.1.11.2</ecNumber>
    </submittedName>
</protein>
<keyword evidence="4 6" id="KW-0460">Magnesium</keyword>
<feature type="binding site" evidence="6">
    <location>
        <position position="247"/>
    </location>
    <ligand>
        <name>Mg(2+)</name>
        <dbReference type="ChEBI" id="CHEBI:18420"/>
        <label>1</label>
    </ligand>
</feature>
<dbReference type="PANTHER" id="PTHR43250:SF1">
    <property type="entry name" value="EXODEOXYRIBONUCLEASE III"/>
    <property type="match status" value="1"/>
</dbReference>
<dbReference type="OrthoDB" id="9803914at2"/>
<dbReference type="InterPro" id="IPR005135">
    <property type="entry name" value="Endo/exonuclease/phosphatase"/>
</dbReference>
<feature type="active site" description="Proton donor/acceptor" evidence="5">
    <location>
        <position position="147"/>
    </location>
</feature>
<feature type="binding site" evidence="6">
    <location>
        <position position="7"/>
    </location>
    <ligand>
        <name>Mg(2+)</name>
        <dbReference type="ChEBI" id="CHEBI:18420"/>
        <label>1</label>
    </ligand>
</feature>
<dbReference type="InterPro" id="IPR004808">
    <property type="entry name" value="AP_endonuc_1"/>
</dbReference>
<dbReference type="AlphaFoldDB" id="A0A418Q3Z6"/>
<dbReference type="GO" id="GO:0008311">
    <property type="term" value="F:double-stranded DNA 3'-5' DNA exonuclease activity"/>
    <property type="evidence" value="ECO:0007669"/>
    <property type="project" value="UniProtKB-EC"/>
</dbReference>
<dbReference type="GO" id="GO:0003677">
    <property type="term" value="F:DNA binding"/>
    <property type="evidence" value="ECO:0007669"/>
    <property type="project" value="InterPro"/>
</dbReference>
<keyword evidence="10" id="KW-1185">Reference proteome</keyword>
<dbReference type="InterPro" id="IPR037493">
    <property type="entry name" value="ExoIII-like"/>
</dbReference>
<dbReference type="EC" id="3.1.11.2" evidence="9"/>
<keyword evidence="6" id="KW-0464">Manganese</keyword>
<sequence>MRIATYNVNGVNGRLDVLLRWLEGAKPDVVCLQELKAPDEKFPVRAIEEAGYGSIWHGEQRWNGVAILARGRDPHETRRGLPGDLDDGHSRYIEAAVNGIIVGCLYLPNGNPRPGPKFEYKMRWTERFEALAAELVTLDAPVVMAGDYNIIPTDDDVYKPERWLDDALFAPEAKAAYARLLAQGWMDALRHVYPDERVYTFWKYFRGAFERDAGLRIDHILLNDPAARRLKTAGVDRTVRGWEKTSDHAPVWVMLE</sequence>
<reference evidence="9 10" key="1">
    <citation type="submission" date="2018-09" db="EMBL/GenBank/DDBJ databases">
        <title>Sphingomonas sp. DAC4.</title>
        <authorList>
            <person name="Seo T."/>
        </authorList>
    </citation>
    <scope>NUCLEOTIDE SEQUENCE [LARGE SCALE GENOMIC DNA]</scope>
    <source>
        <strain evidence="9 10">DAC4</strain>
    </source>
</reference>
<dbReference type="PANTHER" id="PTHR43250">
    <property type="entry name" value="EXODEOXYRIBONUCLEASE III"/>
    <property type="match status" value="1"/>
</dbReference>
<dbReference type="Gene3D" id="3.60.10.10">
    <property type="entry name" value="Endonuclease/exonuclease/phosphatase"/>
    <property type="match status" value="1"/>
</dbReference>
<name>A0A418Q3Z6_9SPHN</name>
<evidence type="ECO:0000313" key="10">
    <source>
        <dbReference type="Proteomes" id="UP000285023"/>
    </source>
</evidence>